<keyword evidence="2" id="KW-1185">Reference proteome</keyword>
<sequence length="218" mass="24121">MCVENQHVVIREAPNSNTHVTDRNNFPHSNPVHVVVREMLPSAAGCYKGVVDSLRTLGKAKRFSSVKRQETAEQTCTRARKLPYIGDYFKLLNGTRLLADGNGTRLLADGTDETAADGTERDCWLTAATDLSRYFFFSPAAPFPRDFTRWCFFLFSGHTFSQTLNEFPRLSEACSASFLPCQAVTGLGPVWRLHAVGLCGAQQMELPSAVTEPRVGCI</sequence>
<name>A0ABD0JS30_9CAEN</name>
<dbReference type="Proteomes" id="UP001519460">
    <property type="component" value="Unassembled WGS sequence"/>
</dbReference>
<reference evidence="1 2" key="1">
    <citation type="journal article" date="2023" name="Sci. Data">
        <title>Genome assembly of the Korean intertidal mud-creeper Batillaria attramentaria.</title>
        <authorList>
            <person name="Patra A.K."/>
            <person name="Ho P.T."/>
            <person name="Jun S."/>
            <person name="Lee S.J."/>
            <person name="Kim Y."/>
            <person name="Won Y.J."/>
        </authorList>
    </citation>
    <scope>NUCLEOTIDE SEQUENCE [LARGE SCALE GENOMIC DNA]</scope>
    <source>
        <strain evidence="1">Wonlab-2016</strain>
    </source>
</reference>
<dbReference type="EMBL" id="JACVVK020000341">
    <property type="protein sequence ID" value="KAK7477802.1"/>
    <property type="molecule type" value="Genomic_DNA"/>
</dbReference>
<evidence type="ECO:0000313" key="2">
    <source>
        <dbReference type="Proteomes" id="UP001519460"/>
    </source>
</evidence>
<proteinExistence type="predicted"/>
<organism evidence="1 2">
    <name type="scientific">Batillaria attramentaria</name>
    <dbReference type="NCBI Taxonomy" id="370345"/>
    <lineage>
        <taxon>Eukaryota</taxon>
        <taxon>Metazoa</taxon>
        <taxon>Spiralia</taxon>
        <taxon>Lophotrochozoa</taxon>
        <taxon>Mollusca</taxon>
        <taxon>Gastropoda</taxon>
        <taxon>Caenogastropoda</taxon>
        <taxon>Sorbeoconcha</taxon>
        <taxon>Cerithioidea</taxon>
        <taxon>Batillariidae</taxon>
        <taxon>Batillaria</taxon>
    </lineage>
</organism>
<dbReference type="AlphaFoldDB" id="A0ABD0JS30"/>
<comment type="caution">
    <text evidence="1">The sequence shown here is derived from an EMBL/GenBank/DDBJ whole genome shotgun (WGS) entry which is preliminary data.</text>
</comment>
<gene>
    <name evidence="1" type="ORF">BaRGS_00030985</name>
</gene>
<evidence type="ECO:0000313" key="1">
    <source>
        <dbReference type="EMBL" id="KAK7477802.1"/>
    </source>
</evidence>
<accession>A0ABD0JS30</accession>
<protein>
    <submittedName>
        <fullName evidence="1">Uncharacterized protein</fullName>
    </submittedName>
</protein>